<dbReference type="SUPFAM" id="SSF55811">
    <property type="entry name" value="Nudix"/>
    <property type="match status" value="1"/>
</dbReference>
<evidence type="ECO:0000256" key="5">
    <source>
        <dbReference type="ARBA" id="ARBA00022840"/>
    </source>
</evidence>
<dbReference type="FunFam" id="3.40.50.620:FF:000003">
    <property type="entry name" value="Leucine--tRNA ligase"/>
    <property type="match status" value="1"/>
</dbReference>
<dbReference type="EC" id="6.1.1.4" evidence="9"/>
<dbReference type="Gene3D" id="1.10.730.10">
    <property type="entry name" value="Isoleucyl-tRNA Synthetase, Domain 1"/>
    <property type="match status" value="1"/>
</dbReference>
<accession>A0A1G2LPF9</accession>
<proteinExistence type="inferred from homology"/>
<dbReference type="InterPro" id="IPR009080">
    <property type="entry name" value="tRNAsynth_Ia_anticodon-bd"/>
</dbReference>
<dbReference type="HAMAP" id="MF_00049_B">
    <property type="entry name" value="Leu_tRNA_synth_B"/>
    <property type="match status" value="1"/>
</dbReference>
<dbReference type="Gene3D" id="3.90.740.10">
    <property type="entry name" value="Valyl/Leucyl/Isoleucyl-tRNA synthetase, editing domain"/>
    <property type="match status" value="1"/>
</dbReference>
<dbReference type="SUPFAM" id="SSF50677">
    <property type="entry name" value="ValRS/IleRS/LeuRS editing domain"/>
    <property type="match status" value="1"/>
</dbReference>
<dbReference type="InterPro" id="IPR025709">
    <property type="entry name" value="Leu_tRNA-synth_edit"/>
</dbReference>
<dbReference type="InterPro" id="IPR009008">
    <property type="entry name" value="Val/Leu/Ile-tRNA-synth_edit"/>
</dbReference>
<keyword evidence="4 9" id="KW-0547">Nucleotide-binding</keyword>
<comment type="caution">
    <text evidence="11">The sequence shown here is derived from an EMBL/GenBank/DDBJ whole genome shotgun (WGS) entry which is preliminary data.</text>
</comment>
<dbReference type="Pfam" id="PF00293">
    <property type="entry name" value="NUDIX"/>
    <property type="match status" value="1"/>
</dbReference>
<dbReference type="PANTHER" id="PTHR43740">
    <property type="entry name" value="LEUCYL-TRNA SYNTHETASE"/>
    <property type="match status" value="1"/>
</dbReference>
<dbReference type="Pfam" id="PF08264">
    <property type="entry name" value="Anticodon_1"/>
    <property type="match status" value="1"/>
</dbReference>
<dbReference type="FunFam" id="3.40.50.620:FF:000056">
    <property type="entry name" value="Leucine--tRNA ligase"/>
    <property type="match status" value="1"/>
</dbReference>
<name>A0A1G2LPF9_9BACT</name>
<reference evidence="11 12" key="1">
    <citation type="journal article" date="2016" name="Nat. Commun.">
        <title>Thousands of microbial genomes shed light on interconnected biogeochemical processes in an aquifer system.</title>
        <authorList>
            <person name="Anantharaman K."/>
            <person name="Brown C.T."/>
            <person name="Hug L.A."/>
            <person name="Sharon I."/>
            <person name="Castelle C.J."/>
            <person name="Probst A.J."/>
            <person name="Thomas B.C."/>
            <person name="Singh A."/>
            <person name="Wilkins M.J."/>
            <person name="Karaoz U."/>
            <person name="Brodie E.L."/>
            <person name="Williams K.H."/>
            <person name="Hubbard S.S."/>
            <person name="Banfield J.F."/>
        </authorList>
    </citation>
    <scope>NUCLEOTIDE SEQUENCE [LARGE SCALE GENOMIC DNA]</scope>
</reference>
<dbReference type="Proteomes" id="UP000177171">
    <property type="component" value="Unassembled WGS sequence"/>
</dbReference>
<evidence type="ECO:0000256" key="6">
    <source>
        <dbReference type="ARBA" id="ARBA00022917"/>
    </source>
</evidence>
<dbReference type="Pfam" id="PF13603">
    <property type="entry name" value="tRNA-synt_1_2"/>
    <property type="match status" value="1"/>
</dbReference>
<dbReference type="InterPro" id="IPR013155">
    <property type="entry name" value="M/V/L/I-tRNA-synth_anticd-bd"/>
</dbReference>
<dbReference type="CDD" id="cd02883">
    <property type="entry name" value="NUDIX_Hydrolase"/>
    <property type="match status" value="1"/>
</dbReference>
<dbReference type="SUPFAM" id="SSF52374">
    <property type="entry name" value="Nucleotidylyl transferase"/>
    <property type="match status" value="1"/>
</dbReference>
<keyword evidence="5 9" id="KW-0067">ATP-binding</keyword>
<comment type="catalytic activity">
    <reaction evidence="8 9">
        <text>tRNA(Leu) + L-leucine + ATP = L-leucyl-tRNA(Leu) + AMP + diphosphate</text>
        <dbReference type="Rhea" id="RHEA:11688"/>
        <dbReference type="Rhea" id="RHEA-COMP:9613"/>
        <dbReference type="Rhea" id="RHEA-COMP:9622"/>
        <dbReference type="ChEBI" id="CHEBI:30616"/>
        <dbReference type="ChEBI" id="CHEBI:33019"/>
        <dbReference type="ChEBI" id="CHEBI:57427"/>
        <dbReference type="ChEBI" id="CHEBI:78442"/>
        <dbReference type="ChEBI" id="CHEBI:78494"/>
        <dbReference type="ChEBI" id="CHEBI:456215"/>
        <dbReference type="EC" id="6.1.1.4"/>
    </reaction>
</comment>
<evidence type="ECO:0000256" key="9">
    <source>
        <dbReference type="HAMAP-Rule" id="MF_00049"/>
    </source>
</evidence>
<dbReference type="GO" id="GO:0004823">
    <property type="term" value="F:leucine-tRNA ligase activity"/>
    <property type="evidence" value="ECO:0007669"/>
    <property type="project" value="UniProtKB-UniRule"/>
</dbReference>
<dbReference type="InterPro" id="IPR000086">
    <property type="entry name" value="NUDIX_hydrolase_dom"/>
</dbReference>
<evidence type="ECO:0000256" key="1">
    <source>
        <dbReference type="ARBA" id="ARBA00005594"/>
    </source>
</evidence>
<evidence type="ECO:0000259" key="10">
    <source>
        <dbReference type="PROSITE" id="PS51462"/>
    </source>
</evidence>
<evidence type="ECO:0000256" key="4">
    <source>
        <dbReference type="ARBA" id="ARBA00022741"/>
    </source>
</evidence>
<dbReference type="Pfam" id="PF00133">
    <property type="entry name" value="tRNA-synt_1"/>
    <property type="match status" value="1"/>
</dbReference>
<comment type="subcellular location">
    <subcellularLocation>
        <location evidence="9">Cytoplasm</location>
    </subcellularLocation>
</comment>
<feature type="binding site" evidence="9">
    <location>
        <position position="737"/>
    </location>
    <ligand>
        <name>ATP</name>
        <dbReference type="ChEBI" id="CHEBI:30616"/>
    </ligand>
</feature>
<dbReference type="GO" id="GO:0005524">
    <property type="term" value="F:ATP binding"/>
    <property type="evidence" value="ECO:0007669"/>
    <property type="project" value="UniProtKB-UniRule"/>
</dbReference>
<evidence type="ECO:0000256" key="2">
    <source>
        <dbReference type="ARBA" id="ARBA00022490"/>
    </source>
</evidence>
<dbReference type="InterPro" id="IPR015413">
    <property type="entry name" value="Methionyl/Leucyl_tRNA_Synth"/>
</dbReference>
<gene>
    <name evidence="9" type="primary">leuS</name>
    <name evidence="11" type="ORF">A3G49_06830</name>
</gene>
<evidence type="ECO:0000256" key="3">
    <source>
        <dbReference type="ARBA" id="ARBA00022598"/>
    </source>
</evidence>
<evidence type="ECO:0000256" key="7">
    <source>
        <dbReference type="ARBA" id="ARBA00023146"/>
    </source>
</evidence>
<dbReference type="PROSITE" id="PS51462">
    <property type="entry name" value="NUDIX"/>
    <property type="match status" value="1"/>
</dbReference>
<keyword evidence="3 9" id="KW-0436">Ligase</keyword>
<keyword evidence="6 9" id="KW-0648">Protein biosynthesis</keyword>
<feature type="short sequence motif" description="'KMSKS' region" evidence="9">
    <location>
        <begin position="734"/>
        <end position="738"/>
    </location>
</feature>
<dbReference type="PRINTS" id="PR00985">
    <property type="entry name" value="TRNASYNTHLEU"/>
</dbReference>
<feature type="short sequence motif" description="'HIGH' region" evidence="9">
    <location>
        <begin position="52"/>
        <end position="62"/>
    </location>
</feature>
<dbReference type="SUPFAM" id="SSF47323">
    <property type="entry name" value="Anticodon-binding domain of a subclass of class I aminoacyl-tRNA synthetases"/>
    <property type="match status" value="1"/>
</dbReference>
<dbReference type="EMBL" id="MHQY01000026">
    <property type="protein sequence ID" value="OHA13486.1"/>
    <property type="molecule type" value="Genomic_DNA"/>
</dbReference>
<protein>
    <recommendedName>
        <fullName evidence="9">Leucine--tRNA ligase</fullName>
        <ecNumber evidence="9">6.1.1.4</ecNumber>
    </recommendedName>
    <alternativeName>
        <fullName evidence="9">Leucyl-tRNA synthetase</fullName>
        <shortName evidence="9">LeuRS</shortName>
    </alternativeName>
</protein>
<dbReference type="GO" id="GO:0006429">
    <property type="term" value="P:leucyl-tRNA aminoacylation"/>
    <property type="evidence" value="ECO:0007669"/>
    <property type="project" value="UniProtKB-UniRule"/>
</dbReference>
<evidence type="ECO:0000313" key="12">
    <source>
        <dbReference type="Proteomes" id="UP000177171"/>
    </source>
</evidence>
<evidence type="ECO:0000256" key="8">
    <source>
        <dbReference type="ARBA" id="ARBA00047469"/>
    </source>
</evidence>
<dbReference type="AlphaFoldDB" id="A0A1G2LPF9"/>
<dbReference type="Gene3D" id="3.40.50.620">
    <property type="entry name" value="HUPs"/>
    <property type="match status" value="2"/>
</dbReference>
<dbReference type="GO" id="GO:0005829">
    <property type="term" value="C:cytosol"/>
    <property type="evidence" value="ECO:0007669"/>
    <property type="project" value="TreeGrafter"/>
</dbReference>
<sequence length="988" mass="114461">MSDLLIMVNSMVKYNSSKIEKKWQKIWQGQKLYETKDKIAGKNNYMVLVEFPYPSGNLHIGHWYAFAVPDISVRFLRMNGRNVLYPIGFDAFGLPAENAAIKNKINPRDWTKKNIMYMTKQLKSMGASFDWSRTVSTIEPEYYKWTQWMFLKMFEKGLAYRAKTMVNWCPKDKTVLANEQVVDGCCERCDSSVIKKELEQWMFRITDYAERLINDMQGLNWPETTKLAQKNWIGRSEGVLIDFKIQDTGYKIQVFTTRSDTLFGATYMVLGPEHPLLKNNELGIMNYGKVVEYIKKAKVKNYEERIAEGKEKTGVELKGVKAINPANKEEISVWVADYVLGHVGTGAIMAVPAHDSRDFEFAKKYNLPICHVVAPIFVDYTNPPRDGASTIKRKTVQCIVKHWNENKYLCLKWKKYDWQTFIIGGVEEGEDMAGAGMREIREETGYMDIRFVKQLGPPVYAKYFAAHKSENRLSEVYGLCFELKSDKKLPVSTKETETHDAVWIEREKVKDFVRGAEIPELLVRLEGKERAYIDGGILIESGEFSGMDSENAKWEIAKFVRGERKVNYRLHDWVISRQRYWGTPIPMVNCRKCGWQPVSEENLPVKLPLLKNFMPTDDGRSPLARAEKWAGAKCPKCNGPAERETDTMDTFVDSSWYFIRYVDPKNFQKFASEEKMKLWLPVPLYIGGAEHNTMHLLYSRFFIKVLYDLNFVDFSEPFTGRKNHGIILGPDFQKMSKSRGNVIDPDKEVVKYGADTVRMYLAFMGPYDQGGPWNSGGINGIYRFLNRVYSFVNYKSQITNYKQIPNPKPKIRNDLERLLHKTIKKVGEDIESLRYNTAISSLMILLNEFEKNSEKVSIEYLKIFLKLLAPFAPHLSEELYQQFFGSPESQIPNPKQIQNSKIQNIKQLNSIHFEKWPEYDQKLIQENIFELVVQINGKVRDSIEVTVEISEKDAAEIVLSREKVKKYLENKPVKKVIYIPGRLINFVL</sequence>
<dbReference type="InterPro" id="IPR002302">
    <property type="entry name" value="Leu-tRNA-ligase"/>
</dbReference>
<comment type="similarity">
    <text evidence="1 9">Belongs to the class-I aminoacyl-tRNA synthetase family.</text>
</comment>
<organism evidence="11 12">
    <name type="scientific">Candidatus Sungbacteria bacterium RIFCSPLOWO2_12_FULL_41_11</name>
    <dbReference type="NCBI Taxonomy" id="1802286"/>
    <lineage>
        <taxon>Bacteria</taxon>
        <taxon>Candidatus Sungiibacteriota</taxon>
    </lineage>
</organism>
<keyword evidence="2 9" id="KW-0963">Cytoplasm</keyword>
<dbReference type="CDD" id="cd07958">
    <property type="entry name" value="Anticodon_Ia_Leu_BEm"/>
    <property type="match status" value="1"/>
</dbReference>
<dbReference type="PANTHER" id="PTHR43740:SF2">
    <property type="entry name" value="LEUCINE--TRNA LIGASE, MITOCHONDRIAL"/>
    <property type="match status" value="1"/>
</dbReference>
<dbReference type="FunFam" id="1.10.730.10:FF:000002">
    <property type="entry name" value="Leucine--tRNA ligase"/>
    <property type="match status" value="1"/>
</dbReference>
<dbReference type="CDD" id="cd00812">
    <property type="entry name" value="LeuRS_core"/>
    <property type="match status" value="1"/>
</dbReference>
<dbReference type="InterPro" id="IPR014729">
    <property type="entry name" value="Rossmann-like_a/b/a_fold"/>
</dbReference>
<dbReference type="Pfam" id="PF09334">
    <property type="entry name" value="tRNA-synt_1g"/>
    <property type="match status" value="1"/>
</dbReference>
<dbReference type="InterPro" id="IPR015797">
    <property type="entry name" value="NUDIX_hydrolase-like_dom_sf"/>
</dbReference>
<keyword evidence="7 9" id="KW-0030">Aminoacyl-tRNA synthetase</keyword>
<dbReference type="GO" id="GO:0002161">
    <property type="term" value="F:aminoacyl-tRNA deacylase activity"/>
    <property type="evidence" value="ECO:0007669"/>
    <property type="project" value="InterPro"/>
</dbReference>
<evidence type="ECO:0000313" key="11">
    <source>
        <dbReference type="EMBL" id="OHA13486.1"/>
    </source>
</evidence>
<feature type="domain" description="Nudix hydrolase" evidence="10">
    <location>
        <begin position="391"/>
        <end position="526"/>
    </location>
</feature>
<dbReference type="FunFam" id="3.10.20.590:FF:000001">
    <property type="entry name" value="Leucine--tRNA ligase"/>
    <property type="match status" value="1"/>
</dbReference>
<dbReference type="InterPro" id="IPR002300">
    <property type="entry name" value="aa-tRNA-synth_Ia"/>
</dbReference>